<comment type="caution">
    <text evidence="2">The sequence shown here is derived from an EMBL/GenBank/DDBJ whole genome shotgun (WGS) entry which is preliminary data.</text>
</comment>
<dbReference type="InterPro" id="IPR002514">
    <property type="entry name" value="Transposase_8"/>
</dbReference>
<dbReference type="SUPFAM" id="SSF46689">
    <property type="entry name" value="Homeodomain-like"/>
    <property type="match status" value="1"/>
</dbReference>
<accession>A0A5R9DXX6</accession>
<dbReference type="Gene3D" id="1.10.10.60">
    <property type="entry name" value="Homeodomain-like"/>
    <property type="match status" value="1"/>
</dbReference>
<proteinExistence type="predicted"/>
<dbReference type="Pfam" id="PF01527">
    <property type="entry name" value="HTH_Tnp_1"/>
    <property type="match status" value="1"/>
</dbReference>
<gene>
    <name evidence="2" type="ORF">FEF34_00980</name>
</gene>
<evidence type="ECO:0000313" key="2">
    <source>
        <dbReference type="EMBL" id="TLQ42027.1"/>
    </source>
</evidence>
<feature type="compositionally biased region" description="Polar residues" evidence="1">
    <location>
        <begin position="22"/>
        <end position="34"/>
    </location>
</feature>
<dbReference type="InterPro" id="IPR009057">
    <property type="entry name" value="Homeodomain-like_sf"/>
</dbReference>
<feature type="region of interest" description="Disordered" evidence="1">
    <location>
        <begin position="66"/>
        <end position="116"/>
    </location>
</feature>
<evidence type="ECO:0000313" key="3">
    <source>
        <dbReference type="Proteomes" id="UP000305921"/>
    </source>
</evidence>
<feature type="region of interest" description="Disordered" evidence="1">
    <location>
        <begin position="1"/>
        <end position="51"/>
    </location>
</feature>
<keyword evidence="3" id="KW-1185">Reference proteome</keyword>
<dbReference type="GO" id="GO:0004803">
    <property type="term" value="F:transposase activity"/>
    <property type="evidence" value="ECO:0007669"/>
    <property type="project" value="InterPro"/>
</dbReference>
<sequence>MPLKFSRRAGQPDIGADGPLRTQCQAVSESNTSERYPAESRRDVVALPRPSGRTVTVVARELGVSPKSLRNRVRQDDTGRDENPAGALTSSEKNERRRLRRQNREQGLERGGLTAA</sequence>
<name>A0A5R9DXX6_9ACTN</name>
<dbReference type="AlphaFoldDB" id="A0A5R9DXX6"/>
<dbReference type="GO" id="GO:0006313">
    <property type="term" value="P:DNA transposition"/>
    <property type="evidence" value="ECO:0007669"/>
    <property type="project" value="InterPro"/>
</dbReference>
<dbReference type="EMBL" id="VAWE01000001">
    <property type="protein sequence ID" value="TLQ42027.1"/>
    <property type="molecule type" value="Genomic_DNA"/>
</dbReference>
<dbReference type="Proteomes" id="UP000305921">
    <property type="component" value="Unassembled WGS sequence"/>
</dbReference>
<evidence type="ECO:0008006" key="4">
    <source>
        <dbReference type="Google" id="ProtNLM"/>
    </source>
</evidence>
<organism evidence="2 3">
    <name type="scientific">Streptomyces marianii</name>
    <dbReference type="NCBI Taxonomy" id="1817406"/>
    <lineage>
        <taxon>Bacteria</taxon>
        <taxon>Bacillati</taxon>
        <taxon>Actinomycetota</taxon>
        <taxon>Actinomycetes</taxon>
        <taxon>Kitasatosporales</taxon>
        <taxon>Streptomycetaceae</taxon>
        <taxon>Streptomyces</taxon>
    </lineage>
</organism>
<evidence type="ECO:0000256" key="1">
    <source>
        <dbReference type="SAM" id="MobiDB-lite"/>
    </source>
</evidence>
<dbReference type="GO" id="GO:0003677">
    <property type="term" value="F:DNA binding"/>
    <property type="evidence" value="ECO:0007669"/>
    <property type="project" value="InterPro"/>
</dbReference>
<dbReference type="OrthoDB" id="3699740at2"/>
<reference evidence="2 3" key="1">
    <citation type="submission" date="2019-05" db="EMBL/GenBank/DDBJ databases">
        <title>Streptomyces marianii sp. nov., a novel marine actinomycete from southern coast of India.</title>
        <authorList>
            <person name="Iniyan A.M."/>
            <person name="Wink J."/>
            <person name="Ramprasad E."/>
            <person name="Ramana C.V."/>
            <person name="Bunk B."/>
            <person name="Sproer C."/>
            <person name="Joseph F.-J.R.S."/>
            <person name="Vincent S.G.P."/>
        </authorList>
    </citation>
    <scope>NUCLEOTIDE SEQUENCE [LARGE SCALE GENOMIC DNA]</scope>
    <source>
        <strain evidence="2 3">ICN19</strain>
    </source>
</reference>
<feature type="compositionally biased region" description="Basic and acidic residues" evidence="1">
    <location>
        <begin position="73"/>
        <end position="83"/>
    </location>
</feature>
<protein>
    <recommendedName>
        <fullName evidence="4">Transposase</fullName>
    </recommendedName>
</protein>